<dbReference type="eggNOG" id="ENOG502QTWG">
    <property type="taxonomic scope" value="Eukaryota"/>
</dbReference>
<evidence type="ECO:0000313" key="3">
    <source>
        <dbReference type="Proteomes" id="UP000001514"/>
    </source>
</evidence>
<keyword evidence="3" id="KW-1185">Reference proteome</keyword>
<dbReference type="KEGG" id="smo:SELMODRAFT_113366"/>
<dbReference type="InParanoid" id="D8SBT6"/>
<dbReference type="PANTHER" id="PTHR34202">
    <property type="entry name" value="UPF0548 PROTEIN"/>
    <property type="match status" value="1"/>
</dbReference>
<reference evidence="2 3" key="1">
    <citation type="journal article" date="2011" name="Science">
        <title>The Selaginella genome identifies genetic changes associated with the evolution of vascular plants.</title>
        <authorList>
            <person name="Banks J.A."/>
            <person name="Nishiyama T."/>
            <person name="Hasebe M."/>
            <person name="Bowman J.L."/>
            <person name="Gribskov M."/>
            <person name="dePamphilis C."/>
            <person name="Albert V.A."/>
            <person name="Aono N."/>
            <person name="Aoyama T."/>
            <person name="Ambrose B.A."/>
            <person name="Ashton N.W."/>
            <person name="Axtell M.J."/>
            <person name="Barker E."/>
            <person name="Barker M.S."/>
            <person name="Bennetzen J.L."/>
            <person name="Bonawitz N.D."/>
            <person name="Chapple C."/>
            <person name="Cheng C."/>
            <person name="Correa L.G."/>
            <person name="Dacre M."/>
            <person name="DeBarry J."/>
            <person name="Dreyer I."/>
            <person name="Elias M."/>
            <person name="Engstrom E.M."/>
            <person name="Estelle M."/>
            <person name="Feng L."/>
            <person name="Finet C."/>
            <person name="Floyd S.K."/>
            <person name="Frommer W.B."/>
            <person name="Fujita T."/>
            <person name="Gramzow L."/>
            <person name="Gutensohn M."/>
            <person name="Harholt J."/>
            <person name="Hattori M."/>
            <person name="Heyl A."/>
            <person name="Hirai T."/>
            <person name="Hiwatashi Y."/>
            <person name="Ishikawa M."/>
            <person name="Iwata M."/>
            <person name="Karol K.G."/>
            <person name="Koehler B."/>
            <person name="Kolukisaoglu U."/>
            <person name="Kubo M."/>
            <person name="Kurata T."/>
            <person name="Lalonde S."/>
            <person name="Li K."/>
            <person name="Li Y."/>
            <person name="Litt A."/>
            <person name="Lyons E."/>
            <person name="Manning G."/>
            <person name="Maruyama T."/>
            <person name="Michael T.P."/>
            <person name="Mikami K."/>
            <person name="Miyazaki S."/>
            <person name="Morinaga S."/>
            <person name="Murata T."/>
            <person name="Mueller-Roeber B."/>
            <person name="Nelson D.R."/>
            <person name="Obara M."/>
            <person name="Oguri Y."/>
            <person name="Olmstead R.G."/>
            <person name="Onodera N."/>
            <person name="Petersen B.L."/>
            <person name="Pils B."/>
            <person name="Prigge M."/>
            <person name="Rensing S.A."/>
            <person name="Riano-Pachon D.M."/>
            <person name="Roberts A.W."/>
            <person name="Sato Y."/>
            <person name="Scheller H.V."/>
            <person name="Schulz B."/>
            <person name="Schulz C."/>
            <person name="Shakirov E.V."/>
            <person name="Shibagaki N."/>
            <person name="Shinohara N."/>
            <person name="Shippen D.E."/>
            <person name="Soerensen I."/>
            <person name="Sotooka R."/>
            <person name="Sugimoto N."/>
            <person name="Sugita M."/>
            <person name="Sumikawa N."/>
            <person name="Tanurdzic M."/>
            <person name="Theissen G."/>
            <person name="Ulvskov P."/>
            <person name="Wakazuki S."/>
            <person name="Weng J.K."/>
            <person name="Willats W.W."/>
            <person name="Wipf D."/>
            <person name="Wolf P.G."/>
            <person name="Yang L."/>
            <person name="Zimmer A.D."/>
            <person name="Zhu Q."/>
            <person name="Mitros T."/>
            <person name="Hellsten U."/>
            <person name="Loque D."/>
            <person name="Otillar R."/>
            <person name="Salamov A."/>
            <person name="Schmutz J."/>
            <person name="Shapiro H."/>
            <person name="Lindquist E."/>
            <person name="Lucas S."/>
            <person name="Rokhsar D."/>
            <person name="Grigoriev I.V."/>
        </authorList>
    </citation>
    <scope>NUCLEOTIDE SEQUENCE [LARGE SCALE GENOMIC DNA]</scope>
</reference>
<dbReference type="Pfam" id="PF09348">
    <property type="entry name" value="DUF1990"/>
    <property type="match status" value="1"/>
</dbReference>
<accession>D8SBT6</accession>
<organism evidence="3">
    <name type="scientific">Selaginella moellendorffii</name>
    <name type="common">Spikemoss</name>
    <dbReference type="NCBI Taxonomy" id="88036"/>
    <lineage>
        <taxon>Eukaryota</taxon>
        <taxon>Viridiplantae</taxon>
        <taxon>Streptophyta</taxon>
        <taxon>Embryophyta</taxon>
        <taxon>Tracheophyta</taxon>
        <taxon>Lycopodiopsida</taxon>
        <taxon>Selaginellales</taxon>
        <taxon>Selaginellaceae</taxon>
        <taxon>Selaginella</taxon>
    </lineage>
</organism>
<dbReference type="EMBL" id="GL377611">
    <property type="protein sequence ID" value="EFJ17977.1"/>
    <property type="molecule type" value="Genomic_DNA"/>
</dbReference>
<proteinExistence type="predicted"/>
<dbReference type="STRING" id="88036.D8SBT6"/>
<feature type="domain" description="DUF1990" evidence="1">
    <location>
        <begin position="6"/>
        <end position="155"/>
    </location>
</feature>
<sequence length="167" mass="19764">QSIERQGFAINHSRVKIGHGQEEAFIRAKNLLQDWRHFQLGWAFVPRETPIERGQGFNVCSKEGLFWIVNPLRIRYIRDDREQARKNNKIVYAFGSGTLQGHLLAGEERFSVEWNKEDDSIWYEIFSFSKPAHFLSLATYPYVRFKQRLFAKQSSDKMIQEMRHKVS</sequence>
<dbReference type="OrthoDB" id="46304at2759"/>
<dbReference type="FunCoup" id="D8SBT6">
    <property type="interactions" value="703"/>
</dbReference>
<dbReference type="AlphaFoldDB" id="D8SBT6"/>
<name>D8SBT6_SELML</name>
<dbReference type="Gramene" id="EFJ17977">
    <property type="protein sequence ID" value="EFJ17977"/>
    <property type="gene ID" value="SELMODRAFT_113366"/>
</dbReference>
<dbReference type="HOGENOM" id="CLU_080841_0_1_1"/>
<feature type="non-terminal residue" evidence="2">
    <location>
        <position position="1"/>
    </location>
</feature>
<dbReference type="Proteomes" id="UP000001514">
    <property type="component" value="Unassembled WGS sequence"/>
</dbReference>
<dbReference type="PANTHER" id="PTHR34202:SF1">
    <property type="entry name" value="UPF0548 PROTEIN"/>
    <property type="match status" value="1"/>
</dbReference>
<dbReference type="OMA" id="CVKEFFP"/>
<protein>
    <recommendedName>
        <fullName evidence="1">DUF1990 domain-containing protein</fullName>
    </recommendedName>
</protein>
<evidence type="ECO:0000313" key="2">
    <source>
        <dbReference type="EMBL" id="EFJ17977.1"/>
    </source>
</evidence>
<gene>
    <name evidence="2" type="ORF">SELMODRAFT_113366</name>
</gene>
<dbReference type="InterPro" id="IPR018960">
    <property type="entry name" value="DUF1990"/>
</dbReference>
<evidence type="ECO:0000259" key="1">
    <source>
        <dbReference type="Pfam" id="PF09348"/>
    </source>
</evidence>